<dbReference type="InterPro" id="IPR013154">
    <property type="entry name" value="ADH-like_N"/>
</dbReference>
<evidence type="ECO:0000256" key="1">
    <source>
        <dbReference type="ARBA" id="ARBA00008072"/>
    </source>
</evidence>
<proteinExistence type="inferred from homology"/>
<sequence length="367" mass="39772">MLSRFSASASSRLWALSGQVRAASTMKEAIVSRGPKVQIIDSPIPKAGPGQVVTKVIFSGSNPKDWKRPEYWGAKGTSNQGDDISGIVHEVGEGVSEFKPGDRVAAFHEMKQPGGSYAEYGVSWAYTTFHLPNNTSFQEGAAVPLTALTAACGLYANLRLPEPWFPVPDSQRIPLVIWGASSAVGSYTIQLAKRSNIHPLICVAGRAQDHVEKMIDRSKGDTVIDYRKGHDAVAQEIKASLNGAKLEYAFDAVSEMGSYQTICEVLDHHTGKITLIVPAASYSEIPKTVEKTVTTVASIHEDLKDFGYVYSRYFSKGLEEGWFKAQPQEVIPGGLEGVEQGLKNMKNGTVSAVKYVYKIADTPGVES</sequence>
<dbReference type="SUPFAM" id="SSF51735">
    <property type="entry name" value="NAD(P)-binding Rossmann-fold domains"/>
    <property type="match status" value="1"/>
</dbReference>
<comment type="similarity">
    <text evidence="1">Belongs to the zinc-containing alcohol dehydrogenase family.</text>
</comment>
<reference evidence="4 5" key="1">
    <citation type="submission" date="2020-01" db="EMBL/GenBank/DDBJ databases">
        <title>Identification and distribution of gene clusters putatively required for synthesis of sphingolipid metabolism inhibitors in phylogenetically diverse species of the filamentous fungus Fusarium.</title>
        <authorList>
            <person name="Kim H.-S."/>
            <person name="Busman M."/>
            <person name="Brown D.W."/>
            <person name="Divon H."/>
            <person name="Uhlig S."/>
            <person name="Proctor R.H."/>
        </authorList>
    </citation>
    <scope>NUCLEOTIDE SEQUENCE [LARGE SCALE GENOMIC DNA]</scope>
    <source>
        <strain evidence="4 5">NRRL 20459</strain>
    </source>
</reference>
<comment type="caution">
    <text evidence="4">The sequence shown here is derived from an EMBL/GenBank/DDBJ whole genome shotgun (WGS) entry which is preliminary data.</text>
</comment>
<keyword evidence="2" id="KW-0560">Oxidoreductase</keyword>
<name>A0A8H4LQ21_9HYPO</name>
<evidence type="ECO:0000259" key="3">
    <source>
        <dbReference type="SMART" id="SM00829"/>
    </source>
</evidence>
<dbReference type="Proteomes" id="UP000554235">
    <property type="component" value="Unassembled WGS sequence"/>
</dbReference>
<dbReference type="AlphaFoldDB" id="A0A8H4LQ21"/>
<dbReference type="CDD" id="cd08249">
    <property type="entry name" value="enoyl_reductase_like"/>
    <property type="match status" value="1"/>
</dbReference>
<evidence type="ECO:0000256" key="2">
    <source>
        <dbReference type="ARBA" id="ARBA00023002"/>
    </source>
</evidence>
<dbReference type="PANTHER" id="PTHR45348:SF5">
    <property type="entry name" value="OXIDOREDUCTASE, PUTATIVE (AFU_ORTHOLOGUE AFUA_8G01420)-RELATED"/>
    <property type="match status" value="1"/>
</dbReference>
<evidence type="ECO:0000313" key="4">
    <source>
        <dbReference type="EMBL" id="KAF4472880.1"/>
    </source>
</evidence>
<dbReference type="SUPFAM" id="SSF50129">
    <property type="entry name" value="GroES-like"/>
    <property type="match status" value="1"/>
</dbReference>
<protein>
    <submittedName>
        <fullName evidence="4">Fusarubin cluster-oxidoreductase</fullName>
    </submittedName>
</protein>
<dbReference type="InterPro" id="IPR011032">
    <property type="entry name" value="GroES-like_sf"/>
</dbReference>
<dbReference type="PANTHER" id="PTHR45348">
    <property type="entry name" value="HYPOTHETICAL OXIDOREDUCTASE (EUROFUNG)"/>
    <property type="match status" value="1"/>
</dbReference>
<gene>
    <name evidence="4" type="ORF">FALBO_227</name>
</gene>
<dbReference type="InterPro" id="IPR047122">
    <property type="entry name" value="Trans-enoyl_RdTase-like"/>
</dbReference>
<dbReference type="Pfam" id="PF08240">
    <property type="entry name" value="ADH_N"/>
    <property type="match status" value="1"/>
</dbReference>
<dbReference type="SMART" id="SM00829">
    <property type="entry name" value="PKS_ER"/>
    <property type="match status" value="1"/>
</dbReference>
<accession>A0A8H4LQ21</accession>
<dbReference type="Gene3D" id="3.40.50.720">
    <property type="entry name" value="NAD(P)-binding Rossmann-like Domain"/>
    <property type="match status" value="1"/>
</dbReference>
<dbReference type="InterPro" id="IPR020843">
    <property type="entry name" value="ER"/>
</dbReference>
<feature type="domain" description="Enoyl reductase (ER)" evidence="3">
    <location>
        <begin position="34"/>
        <end position="294"/>
    </location>
</feature>
<evidence type="ECO:0000313" key="5">
    <source>
        <dbReference type="Proteomes" id="UP000554235"/>
    </source>
</evidence>
<keyword evidence="5" id="KW-1185">Reference proteome</keyword>
<dbReference type="EMBL" id="JAADYS010000029">
    <property type="protein sequence ID" value="KAF4472880.1"/>
    <property type="molecule type" value="Genomic_DNA"/>
</dbReference>
<dbReference type="InterPro" id="IPR036291">
    <property type="entry name" value="NAD(P)-bd_dom_sf"/>
</dbReference>
<dbReference type="OrthoDB" id="3233595at2759"/>
<dbReference type="GO" id="GO:0016651">
    <property type="term" value="F:oxidoreductase activity, acting on NAD(P)H"/>
    <property type="evidence" value="ECO:0007669"/>
    <property type="project" value="InterPro"/>
</dbReference>
<organism evidence="4 5">
    <name type="scientific">Fusarium albosuccineum</name>
    <dbReference type="NCBI Taxonomy" id="1237068"/>
    <lineage>
        <taxon>Eukaryota</taxon>
        <taxon>Fungi</taxon>
        <taxon>Dikarya</taxon>
        <taxon>Ascomycota</taxon>
        <taxon>Pezizomycotina</taxon>
        <taxon>Sordariomycetes</taxon>
        <taxon>Hypocreomycetidae</taxon>
        <taxon>Hypocreales</taxon>
        <taxon>Nectriaceae</taxon>
        <taxon>Fusarium</taxon>
        <taxon>Fusarium decemcellulare species complex</taxon>
    </lineage>
</organism>
<dbReference type="Gene3D" id="3.90.180.10">
    <property type="entry name" value="Medium-chain alcohol dehydrogenases, catalytic domain"/>
    <property type="match status" value="1"/>
</dbReference>